<dbReference type="AlphaFoldDB" id="A0A9N9LTT6"/>
<gene>
    <name evidence="1" type="ORF">HYALB_00005910</name>
</gene>
<organism evidence="1 2">
    <name type="scientific">Hymenoscyphus albidus</name>
    <dbReference type="NCBI Taxonomy" id="595503"/>
    <lineage>
        <taxon>Eukaryota</taxon>
        <taxon>Fungi</taxon>
        <taxon>Dikarya</taxon>
        <taxon>Ascomycota</taxon>
        <taxon>Pezizomycotina</taxon>
        <taxon>Leotiomycetes</taxon>
        <taxon>Helotiales</taxon>
        <taxon>Helotiaceae</taxon>
        <taxon>Hymenoscyphus</taxon>
    </lineage>
</organism>
<reference evidence="1" key="1">
    <citation type="submission" date="2021-07" db="EMBL/GenBank/DDBJ databases">
        <authorList>
            <person name="Durling M."/>
        </authorList>
    </citation>
    <scope>NUCLEOTIDE SEQUENCE</scope>
</reference>
<dbReference type="OrthoDB" id="10287354at2759"/>
<dbReference type="Proteomes" id="UP000701801">
    <property type="component" value="Unassembled WGS sequence"/>
</dbReference>
<name>A0A9N9LTT6_9HELO</name>
<comment type="caution">
    <text evidence="1">The sequence shown here is derived from an EMBL/GenBank/DDBJ whole genome shotgun (WGS) entry which is preliminary data.</text>
</comment>
<dbReference type="EMBL" id="CAJVRM010000251">
    <property type="protein sequence ID" value="CAG8978324.1"/>
    <property type="molecule type" value="Genomic_DNA"/>
</dbReference>
<proteinExistence type="predicted"/>
<accession>A0A9N9LTT6</accession>
<evidence type="ECO:0000313" key="2">
    <source>
        <dbReference type="Proteomes" id="UP000701801"/>
    </source>
</evidence>
<sequence>MISVNTNTEKREGTGILITEAAGRLVLSNRGKQKYTRHVETRRRGSTYQSTAVKEGTIDTEDKHIHDGLDHGLLEGYEECKASACFAYPYGHSLPGEHLDIPSDLGFNKGFKLGWKKAAGEKTSVWGKEDGGQRDGCPGDGCINFSYNGHPRFRRHDSLESSPSVQAKAFGDIEADVSIDFCDGFDHGIKEGRLAPKKPLGRPSDHLASPRKLKDYCEGLDLGFAFGLEGRHGLTEAT</sequence>
<protein>
    <submittedName>
        <fullName evidence="1">Uncharacterized protein</fullName>
    </submittedName>
</protein>
<keyword evidence="2" id="KW-1185">Reference proteome</keyword>
<evidence type="ECO:0000313" key="1">
    <source>
        <dbReference type="EMBL" id="CAG8978324.1"/>
    </source>
</evidence>